<comment type="pathway">
    <text evidence="5">Purine metabolism; AMP biosynthesis via salvage pathway; AMP from ADP: step 1/1.</text>
</comment>
<evidence type="ECO:0000256" key="5">
    <source>
        <dbReference type="HAMAP-Rule" id="MF_00235"/>
    </source>
</evidence>
<dbReference type="InterPro" id="IPR006259">
    <property type="entry name" value="Adenyl_kin_sub"/>
</dbReference>
<dbReference type="STRING" id="370622.LA66_11300"/>
<dbReference type="Pfam" id="PF00406">
    <property type="entry name" value="ADK"/>
    <property type="match status" value="1"/>
</dbReference>
<dbReference type="Gene3D" id="3.40.50.300">
    <property type="entry name" value="P-loop containing nucleotide triphosphate hydrolases"/>
    <property type="match status" value="1"/>
</dbReference>
<evidence type="ECO:0000256" key="1">
    <source>
        <dbReference type="ARBA" id="ARBA00022679"/>
    </source>
</evidence>
<evidence type="ECO:0000256" key="2">
    <source>
        <dbReference type="ARBA" id="ARBA00022727"/>
    </source>
</evidence>
<dbReference type="OrthoDB" id="9805030at2"/>
<dbReference type="InterPro" id="IPR033690">
    <property type="entry name" value="Adenylat_kinase_CS"/>
</dbReference>
<dbReference type="NCBIfam" id="NF011100">
    <property type="entry name" value="PRK14527.1"/>
    <property type="match status" value="1"/>
</dbReference>
<dbReference type="HAMAP" id="MF_00235">
    <property type="entry name" value="Adenylate_kinase_Adk"/>
    <property type="match status" value="1"/>
</dbReference>
<comment type="similarity">
    <text evidence="5 6">Belongs to the adenylate kinase family.</text>
</comment>
<keyword evidence="5 7" id="KW-0067">ATP-binding</keyword>
<keyword evidence="1 5" id="KW-0808">Transferase</keyword>
<comment type="caution">
    <text evidence="5">Lacks conserved residue(s) required for the propagation of feature annotation.</text>
</comment>
<sequence>MRLILLGPPGAGKGTQAQRLTEAYGIPQLSTGDMLREAVAQGTEVGRKAQALMDAGQLVPDEVVIRIVADRIEKDDARKGFILDGFPRTVAQAVALETMLEDKGLRLDRVIEFKVDENRLVERIARRAAETEAKGLPVRKDDNPDVFRRRLGEFRDMTAAVGPYYRERNLVHTIDGMAAMDEVTQQIRKALEGHVADGAA</sequence>
<evidence type="ECO:0000313" key="9">
    <source>
        <dbReference type="Proteomes" id="UP000030826"/>
    </source>
</evidence>
<evidence type="ECO:0000313" key="8">
    <source>
        <dbReference type="EMBL" id="KHJ55106.1"/>
    </source>
</evidence>
<evidence type="ECO:0000256" key="4">
    <source>
        <dbReference type="ARBA" id="ARBA00022777"/>
    </source>
</evidence>
<feature type="binding site" evidence="5">
    <location>
        <position position="31"/>
    </location>
    <ligand>
        <name>AMP</name>
        <dbReference type="ChEBI" id="CHEBI:456215"/>
    </ligand>
</feature>
<dbReference type="UniPathway" id="UPA00588">
    <property type="reaction ID" value="UER00649"/>
</dbReference>
<dbReference type="GO" id="GO:0005737">
    <property type="term" value="C:cytoplasm"/>
    <property type="evidence" value="ECO:0007669"/>
    <property type="project" value="UniProtKB-SubCell"/>
</dbReference>
<comment type="subcellular location">
    <subcellularLocation>
        <location evidence="5 7">Cytoplasm</location>
    </subcellularLocation>
</comment>
<dbReference type="GO" id="GO:0005524">
    <property type="term" value="F:ATP binding"/>
    <property type="evidence" value="ECO:0007669"/>
    <property type="project" value="UniProtKB-UniRule"/>
</dbReference>
<keyword evidence="2 5" id="KW-0545">Nucleotide biosynthesis</keyword>
<dbReference type="EMBL" id="JRFJ01000002">
    <property type="protein sequence ID" value="KHJ55106.1"/>
    <property type="molecule type" value="Genomic_DNA"/>
</dbReference>
<dbReference type="PANTHER" id="PTHR23359">
    <property type="entry name" value="NUCLEOTIDE KINASE"/>
    <property type="match status" value="1"/>
</dbReference>
<feature type="binding site" evidence="5">
    <location>
        <begin position="85"/>
        <end position="88"/>
    </location>
    <ligand>
        <name>AMP</name>
        <dbReference type="ChEBI" id="CHEBI:456215"/>
    </ligand>
</feature>
<comment type="subunit">
    <text evidence="5 7">Monomer.</text>
</comment>
<keyword evidence="4 5" id="KW-0418">Kinase</keyword>
<feature type="binding site" evidence="5">
    <location>
        <position position="139"/>
    </location>
    <ligand>
        <name>AMP</name>
        <dbReference type="ChEBI" id="CHEBI:456215"/>
    </ligand>
</feature>
<evidence type="ECO:0000256" key="7">
    <source>
        <dbReference type="RuleBase" id="RU003331"/>
    </source>
</evidence>
<evidence type="ECO:0000256" key="3">
    <source>
        <dbReference type="ARBA" id="ARBA00022741"/>
    </source>
</evidence>
<dbReference type="NCBIfam" id="NF011105">
    <property type="entry name" value="PRK14532.1"/>
    <property type="match status" value="1"/>
</dbReference>
<dbReference type="InterPro" id="IPR000850">
    <property type="entry name" value="Adenylat/UMP-CMP_kin"/>
</dbReference>
<proteinExistence type="inferred from homology"/>
<feature type="binding site" evidence="5">
    <location>
        <begin position="10"/>
        <end position="15"/>
    </location>
    <ligand>
        <name>ATP</name>
        <dbReference type="ChEBI" id="CHEBI:30616"/>
    </ligand>
</feature>
<organism evidence="8 9">
    <name type="scientific">Aureimonas altamirensis</name>
    <dbReference type="NCBI Taxonomy" id="370622"/>
    <lineage>
        <taxon>Bacteria</taxon>
        <taxon>Pseudomonadati</taxon>
        <taxon>Pseudomonadota</taxon>
        <taxon>Alphaproteobacteria</taxon>
        <taxon>Hyphomicrobiales</taxon>
        <taxon>Aurantimonadaceae</taxon>
        <taxon>Aureimonas</taxon>
    </lineage>
</organism>
<dbReference type="NCBIfam" id="NF001381">
    <property type="entry name" value="PRK00279.1-3"/>
    <property type="match status" value="1"/>
</dbReference>
<feature type="binding site" evidence="5">
    <location>
        <position position="36"/>
    </location>
    <ligand>
        <name>AMP</name>
        <dbReference type="ChEBI" id="CHEBI:456215"/>
    </ligand>
</feature>
<dbReference type="NCBIfam" id="TIGR01351">
    <property type="entry name" value="adk"/>
    <property type="match status" value="1"/>
</dbReference>
<keyword evidence="5" id="KW-0963">Cytoplasm</keyword>
<evidence type="ECO:0000256" key="6">
    <source>
        <dbReference type="RuleBase" id="RU003330"/>
    </source>
</evidence>
<dbReference type="PRINTS" id="PR00094">
    <property type="entry name" value="ADENYLTKNASE"/>
</dbReference>
<comment type="function">
    <text evidence="5">Catalyzes the reversible transfer of the terminal phosphate group between ATP and AMP. Plays an important role in cellular energy homeostasis and in adenine nucleotide metabolism.</text>
</comment>
<dbReference type="PROSITE" id="PS00113">
    <property type="entry name" value="ADENYLATE_KINASE"/>
    <property type="match status" value="1"/>
</dbReference>
<accession>A0A0B1Q6V0</accession>
<protein>
    <recommendedName>
        <fullName evidence="5 7">Adenylate kinase</fullName>
        <shortName evidence="5">AK</shortName>
        <ecNumber evidence="5 7">2.7.4.3</ecNumber>
    </recommendedName>
    <alternativeName>
        <fullName evidence="5">ATP-AMP transphosphorylase</fullName>
    </alternativeName>
    <alternativeName>
        <fullName evidence="5">ATP:AMP phosphotransferase</fullName>
    </alternativeName>
    <alternativeName>
        <fullName evidence="5">Adenylate monophosphate kinase</fullName>
    </alternativeName>
</protein>
<comment type="caution">
    <text evidence="8">The sequence shown here is derived from an EMBL/GenBank/DDBJ whole genome shotgun (WGS) entry which is preliminary data.</text>
</comment>
<dbReference type="InterPro" id="IPR027417">
    <property type="entry name" value="P-loop_NTPase"/>
</dbReference>
<dbReference type="CDD" id="cd01428">
    <property type="entry name" value="ADK"/>
    <property type="match status" value="1"/>
</dbReference>
<dbReference type="Proteomes" id="UP000030826">
    <property type="component" value="Unassembled WGS sequence"/>
</dbReference>
<dbReference type="RefSeq" id="WP_039192600.1">
    <property type="nucleotide sequence ID" value="NZ_JRFJ01000002.1"/>
</dbReference>
<feature type="binding site" evidence="5">
    <location>
        <position position="92"/>
    </location>
    <ligand>
        <name>AMP</name>
        <dbReference type="ChEBI" id="CHEBI:456215"/>
    </ligand>
</feature>
<dbReference type="SUPFAM" id="SSF52540">
    <property type="entry name" value="P-loop containing nucleoside triphosphate hydrolases"/>
    <property type="match status" value="1"/>
</dbReference>
<name>A0A0B1Q6V0_9HYPH</name>
<dbReference type="GO" id="GO:0044209">
    <property type="term" value="P:AMP salvage"/>
    <property type="evidence" value="ECO:0007669"/>
    <property type="project" value="UniProtKB-UniRule"/>
</dbReference>
<reference evidence="8 9" key="1">
    <citation type="submission" date="2014-09" db="EMBL/GenBank/DDBJ databases">
        <title>Isolation and characterization of Aurantimonas altamirensis ON-56566 from clinical sample following a dog bite.</title>
        <authorList>
            <person name="Eshaghi A."/>
            <person name="Li A."/>
            <person name="Shahinas D."/>
            <person name="Bahn P."/>
            <person name="Kus J.V."/>
            <person name="Patel S.N."/>
        </authorList>
    </citation>
    <scope>NUCLEOTIDE SEQUENCE [LARGE SCALE GENOMIC DNA]</scope>
    <source>
        <strain evidence="8 9">ON-56566</strain>
    </source>
</reference>
<dbReference type="EC" id="2.7.4.3" evidence="5 7"/>
<feature type="binding site" evidence="5">
    <location>
        <begin position="57"/>
        <end position="59"/>
    </location>
    <ligand>
        <name>AMP</name>
        <dbReference type="ChEBI" id="CHEBI:456215"/>
    </ligand>
</feature>
<keyword evidence="3 5" id="KW-0547">Nucleotide-binding</keyword>
<feature type="binding site" evidence="5">
    <location>
        <position position="150"/>
    </location>
    <ligand>
        <name>AMP</name>
        <dbReference type="ChEBI" id="CHEBI:456215"/>
    </ligand>
</feature>
<dbReference type="NCBIfam" id="NF011104">
    <property type="entry name" value="PRK14531.1"/>
    <property type="match status" value="1"/>
</dbReference>
<gene>
    <name evidence="5" type="primary">adk</name>
    <name evidence="8" type="ORF">LA66_11300</name>
</gene>
<feature type="binding site" evidence="5">
    <location>
        <position position="178"/>
    </location>
    <ligand>
        <name>ATP</name>
        <dbReference type="ChEBI" id="CHEBI:30616"/>
    </ligand>
</feature>
<comment type="catalytic activity">
    <reaction evidence="5 7">
        <text>AMP + ATP = 2 ADP</text>
        <dbReference type="Rhea" id="RHEA:12973"/>
        <dbReference type="ChEBI" id="CHEBI:30616"/>
        <dbReference type="ChEBI" id="CHEBI:456215"/>
        <dbReference type="ChEBI" id="CHEBI:456216"/>
        <dbReference type="EC" id="2.7.4.3"/>
    </reaction>
</comment>
<feature type="region of interest" description="NMP" evidence="5">
    <location>
        <begin position="30"/>
        <end position="59"/>
    </location>
</feature>
<comment type="domain">
    <text evidence="5">Consists of three domains, a large central CORE domain and two small peripheral domains, NMPbind and LID, which undergo movements during catalysis. The LID domain closes over the site of phosphoryl transfer upon ATP binding. Assembling and dissambling the active center during each catalytic cycle provides an effective means to prevent ATP hydrolysis.</text>
</comment>
<dbReference type="AlphaFoldDB" id="A0A0B1Q6V0"/>
<feature type="binding site" evidence="5">
    <location>
        <position position="127"/>
    </location>
    <ligand>
        <name>ATP</name>
        <dbReference type="ChEBI" id="CHEBI:30616"/>
    </ligand>
</feature>
<dbReference type="GO" id="GO:0004017">
    <property type="term" value="F:AMP kinase activity"/>
    <property type="evidence" value="ECO:0007669"/>
    <property type="project" value="UniProtKB-UniRule"/>
</dbReference>